<organism evidence="2 3">
    <name type="scientific">Haloechinothrix aidingensis</name>
    <dbReference type="NCBI Taxonomy" id="2752311"/>
    <lineage>
        <taxon>Bacteria</taxon>
        <taxon>Bacillati</taxon>
        <taxon>Actinomycetota</taxon>
        <taxon>Actinomycetes</taxon>
        <taxon>Pseudonocardiales</taxon>
        <taxon>Pseudonocardiaceae</taxon>
        <taxon>Haloechinothrix</taxon>
    </lineage>
</organism>
<proteinExistence type="predicted"/>
<evidence type="ECO:0000313" key="3">
    <source>
        <dbReference type="Proteomes" id="UP000582974"/>
    </source>
</evidence>
<dbReference type="AlphaFoldDB" id="A0A838A9H5"/>
<sequence length="59" mass="6694">MQDRSIPHPAVAARASREGANERADTLVIEQFDQWHNPVVHGPVSWCYSFAEYPEERAA</sequence>
<feature type="region of interest" description="Disordered" evidence="1">
    <location>
        <begin position="1"/>
        <end position="21"/>
    </location>
</feature>
<dbReference type="EMBL" id="JACCKD010000002">
    <property type="protein sequence ID" value="MBA0125339.1"/>
    <property type="molecule type" value="Genomic_DNA"/>
</dbReference>
<reference evidence="2 3" key="1">
    <citation type="submission" date="2020-07" db="EMBL/GenBank/DDBJ databases">
        <title>Genome of Haloechinothrix sp.</title>
        <authorList>
            <person name="Tang S.-K."/>
            <person name="Yang L."/>
            <person name="Zhu W.-Y."/>
        </authorList>
    </citation>
    <scope>NUCLEOTIDE SEQUENCE [LARGE SCALE GENOMIC DNA]</scope>
    <source>
        <strain evidence="2 3">YIM 98757</strain>
    </source>
</reference>
<comment type="caution">
    <text evidence="2">The sequence shown here is derived from an EMBL/GenBank/DDBJ whole genome shotgun (WGS) entry which is preliminary data.</text>
</comment>
<evidence type="ECO:0000256" key="1">
    <source>
        <dbReference type="SAM" id="MobiDB-lite"/>
    </source>
</evidence>
<protein>
    <submittedName>
        <fullName evidence="2">Uncharacterized protein</fullName>
    </submittedName>
</protein>
<dbReference type="RefSeq" id="WP_180892143.1">
    <property type="nucleotide sequence ID" value="NZ_JACCKD010000002.1"/>
</dbReference>
<accession>A0A838A9H5</accession>
<gene>
    <name evidence="2" type="ORF">H0B56_07275</name>
</gene>
<keyword evidence="3" id="KW-1185">Reference proteome</keyword>
<evidence type="ECO:0000313" key="2">
    <source>
        <dbReference type="EMBL" id="MBA0125339.1"/>
    </source>
</evidence>
<name>A0A838A9H5_9PSEU</name>
<dbReference type="Proteomes" id="UP000582974">
    <property type="component" value="Unassembled WGS sequence"/>
</dbReference>